<evidence type="ECO:0000313" key="6">
    <source>
        <dbReference type="Proteomes" id="UP000238157"/>
    </source>
</evidence>
<evidence type="ECO:0000256" key="3">
    <source>
        <dbReference type="PROSITE-ProRule" id="PRU01161"/>
    </source>
</evidence>
<feature type="domain" description="PNPLA" evidence="4">
    <location>
        <begin position="7"/>
        <end position="209"/>
    </location>
</feature>
<dbReference type="GO" id="GO:0004620">
    <property type="term" value="F:phospholipase activity"/>
    <property type="evidence" value="ECO:0007669"/>
    <property type="project" value="TreeGrafter"/>
</dbReference>
<proteinExistence type="inferred from homology"/>
<feature type="short sequence motif" description="GXSXG" evidence="3">
    <location>
        <begin position="50"/>
        <end position="54"/>
    </location>
</feature>
<dbReference type="PANTHER" id="PTHR32176">
    <property type="entry name" value="XYLOSE ISOMERASE"/>
    <property type="match status" value="1"/>
</dbReference>
<dbReference type="Gene3D" id="3.40.1090.10">
    <property type="entry name" value="Cytosolic phospholipase A2 catalytic domain"/>
    <property type="match status" value="1"/>
</dbReference>
<dbReference type="GO" id="GO:0047372">
    <property type="term" value="F:monoacylglycerol lipase activity"/>
    <property type="evidence" value="ECO:0007669"/>
    <property type="project" value="TreeGrafter"/>
</dbReference>
<dbReference type="Proteomes" id="UP000238157">
    <property type="component" value="Unassembled WGS sequence"/>
</dbReference>
<evidence type="ECO:0000259" key="4">
    <source>
        <dbReference type="PROSITE" id="PS51635"/>
    </source>
</evidence>
<protein>
    <submittedName>
        <fullName evidence="5">Patatin-like phospholipase/acyl hydrolase</fullName>
    </submittedName>
</protein>
<feature type="active site" description="Proton acceptor" evidence="3">
    <location>
        <position position="196"/>
    </location>
</feature>
<dbReference type="InterPro" id="IPR002641">
    <property type="entry name" value="PNPLA_dom"/>
</dbReference>
<sequence length="342" mass="38299">MKQVAIISIDGGGIRGIIPGTILQMIEEKIQEKTSNPQARLVDYVDFVAGTSTGGILGCGMLLPDPMSPDRPKFSMEEVVNLYHENGGTIFSKSLGHRFKSLFGVREEKYPNTNLKKVLNEYFGETYLSEMLRPCLFTAYDIESRKATFFKWGKACDDISHDFYIRDVAQATAAAPTYFEAALIKSRFGSEYPLIDGGVFANNPSMCAYAEVRKCVFDTIENPTSKDMLMISLGTGSVKQSFPHKRAKNFGLVQWIRPLIDIMMSGNSETVSHQLEWLFDAGKNQESYIRLEPELHDAKPDMDDASTSNMNALRDAAIKFVKDNPEKINNVVDRLISNRIDS</sequence>
<keyword evidence="6" id="KW-1185">Reference proteome</keyword>
<dbReference type="Pfam" id="PF01734">
    <property type="entry name" value="Patatin"/>
    <property type="match status" value="1"/>
</dbReference>
<reference evidence="5 6" key="1">
    <citation type="submission" date="2018-03" db="EMBL/GenBank/DDBJ databases">
        <title>Genomic Encyclopedia of Archaeal and Bacterial Type Strains, Phase II (KMG-II): from individual species to whole genera.</title>
        <authorList>
            <person name="Goeker M."/>
        </authorList>
    </citation>
    <scope>NUCLEOTIDE SEQUENCE [LARGE SCALE GENOMIC DNA]</scope>
    <source>
        <strain evidence="5 6">DSM 27929</strain>
    </source>
</reference>
<feature type="active site" description="Nucleophile" evidence="3">
    <location>
        <position position="52"/>
    </location>
</feature>
<organism evidence="5 6">
    <name type="scientific">Mongoliibacter ruber</name>
    <dbReference type="NCBI Taxonomy" id="1750599"/>
    <lineage>
        <taxon>Bacteria</taxon>
        <taxon>Pseudomonadati</taxon>
        <taxon>Bacteroidota</taxon>
        <taxon>Cytophagia</taxon>
        <taxon>Cytophagales</taxon>
        <taxon>Cyclobacteriaceae</taxon>
        <taxon>Mongoliibacter</taxon>
    </lineage>
</organism>
<comment type="caution">
    <text evidence="5">The sequence shown here is derived from an EMBL/GenBank/DDBJ whole genome shotgun (WGS) entry which is preliminary data.</text>
</comment>
<evidence type="ECO:0000256" key="1">
    <source>
        <dbReference type="ARBA" id="ARBA00010240"/>
    </source>
</evidence>
<feature type="short sequence motif" description="DGA/G" evidence="3">
    <location>
        <begin position="196"/>
        <end position="198"/>
    </location>
</feature>
<evidence type="ECO:0000313" key="5">
    <source>
        <dbReference type="EMBL" id="PRY90420.1"/>
    </source>
</evidence>
<gene>
    <name evidence="5" type="ORF">CLW00_10179</name>
</gene>
<dbReference type="InterPro" id="IPR016035">
    <property type="entry name" value="Acyl_Trfase/lysoPLipase"/>
</dbReference>
<dbReference type="RefSeq" id="WP_106131676.1">
    <property type="nucleotide sequence ID" value="NZ_PVTR01000001.1"/>
</dbReference>
<dbReference type="SUPFAM" id="SSF52151">
    <property type="entry name" value="FabD/lysophospholipase-like"/>
    <property type="match status" value="1"/>
</dbReference>
<keyword evidence="3" id="KW-0442">Lipid degradation</keyword>
<dbReference type="EMBL" id="PVTR01000001">
    <property type="protein sequence ID" value="PRY90420.1"/>
    <property type="molecule type" value="Genomic_DNA"/>
</dbReference>
<dbReference type="GO" id="GO:0016042">
    <property type="term" value="P:lipid catabolic process"/>
    <property type="evidence" value="ECO:0007669"/>
    <property type="project" value="UniProtKB-UniRule"/>
</dbReference>
<comment type="similarity">
    <text evidence="1">Belongs to the patatin family.</text>
</comment>
<dbReference type="OrthoDB" id="9807112at2"/>
<keyword evidence="3 5" id="KW-0378">Hydrolase</keyword>
<dbReference type="PANTHER" id="PTHR32176:SF92">
    <property type="entry name" value="XYLOSE ISOMERASE"/>
    <property type="match status" value="1"/>
</dbReference>
<name>A0A2T0WUQ9_9BACT</name>
<accession>A0A2T0WUQ9</accession>
<dbReference type="AlphaFoldDB" id="A0A2T0WUQ9"/>
<feature type="short sequence motif" description="GXGXXG" evidence="3">
    <location>
        <begin position="11"/>
        <end position="16"/>
    </location>
</feature>
<dbReference type="PROSITE" id="PS51635">
    <property type="entry name" value="PNPLA"/>
    <property type="match status" value="1"/>
</dbReference>
<keyword evidence="2 3" id="KW-0443">Lipid metabolism</keyword>
<evidence type="ECO:0000256" key="2">
    <source>
        <dbReference type="ARBA" id="ARBA00023098"/>
    </source>
</evidence>